<dbReference type="Proteomes" id="UP000305067">
    <property type="component" value="Unassembled WGS sequence"/>
</dbReference>
<dbReference type="GO" id="GO:0000139">
    <property type="term" value="C:Golgi membrane"/>
    <property type="evidence" value="ECO:0007669"/>
    <property type="project" value="UniProtKB-SubCell"/>
</dbReference>
<protein>
    <submittedName>
        <fullName evidence="14">Protein transporter SEC24</fullName>
    </submittedName>
</protein>
<dbReference type="SUPFAM" id="SSF51045">
    <property type="entry name" value="WW domain"/>
    <property type="match status" value="1"/>
</dbReference>
<dbReference type="EMBL" id="ML178818">
    <property type="protein sequence ID" value="TFL04531.1"/>
    <property type="molecule type" value="Genomic_DNA"/>
</dbReference>
<dbReference type="Pfam" id="PF04815">
    <property type="entry name" value="Sec23_helical"/>
    <property type="match status" value="1"/>
</dbReference>
<proteinExistence type="inferred from homology"/>
<dbReference type="InterPro" id="IPR036180">
    <property type="entry name" value="Gelsolin-like_dom_sf"/>
</dbReference>
<dbReference type="Gene3D" id="1.20.120.730">
    <property type="entry name" value="Sec23/Sec24 helical domain"/>
    <property type="match status" value="1"/>
</dbReference>
<dbReference type="GO" id="GO:0070971">
    <property type="term" value="C:endoplasmic reticulum exit site"/>
    <property type="evidence" value="ECO:0007669"/>
    <property type="project" value="TreeGrafter"/>
</dbReference>
<dbReference type="PANTHER" id="PTHR13803:SF39">
    <property type="entry name" value="SECRETORY 24AB, ISOFORM A"/>
    <property type="match status" value="1"/>
</dbReference>
<keyword evidence="8" id="KW-0931">ER-Golgi transport</keyword>
<dbReference type="STRING" id="1884261.A0A5C3QVJ3"/>
<dbReference type="Pfam" id="PF08033">
    <property type="entry name" value="Sec23_BS"/>
    <property type="match status" value="1"/>
</dbReference>
<keyword evidence="9" id="KW-0653">Protein transport</keyword>
<dbReference type="InterPro" id="IPR006896">
    <property type="entry name" value="Sec23/24_trunk_dom"/>
</dbReference>
<name>A0A5C3QVJ3_9AGAR</name>
<dbReference type="GO" id="GO:0000149">
    <property type="term" value="F:SNARE binding"/>
    <property type="evidence" value="ECO:0007669"/>
    <property type="project" value="TreeGrafter"/>
</dbReference>
<evidence type="ECO:0000256" key="11">
    <source>
        <dbReference type="ARBA" id="ARBA00023136"/>
    </source>
</evidence>
<evidence type="ECO:0000256" key="12">
    <source>
        <dbReference type="SAM" id="MobiDB-lite"/>
    </source>
</evidence>
<feature type="region of interest" description="Disordered" evidence="12">
    <location>
        <begin position="33"/>
        <end position="56"/>
    </location>
</feature>
<dbReference type="SUPFAM" id="SSF81811">
    <property type="entry name" value="Helical domain of Sec23/24"/>
    <property type="match status" value="1"/>
</dbReference>
<comment type="subcellular location">
    <subcellularLocation>
        <location evidence="2">Cytoplasm</location>
    </subcellularLocation>
    <subcellularLocation>
        <location evidence="3">Endoplasmic reticulum membrane</location>
    </subcellularLocation>
    <subcellularLocation>
        <location evidence="1">Golgi apparatus membrane</location>
    </subcellularLocation>
</comment>
<accession>A0A5C3QVJ3</accession>
<dbReference type="OrthoDB" id="49016at2759"/>
<dbReference type="PROSITE" id="PS50020">
    <property type="entry name" value="WW_DOMAIN_2"/>
    <property type="match status" value="1"/>
</dbReference>
<dbReference type="Gene3D" id="3.40.20.10">
    <property type="entry name" value="Severin"/>
    <property type="match status" value="1"/>
</dbReference>
<dbReference type="Gene3D" id="2.20.70.10">
    <property type="match status" value="1"/>
</dbReference>
<evidence type="ECO:0000256" key="3">
    <source>
        <dbReference type="ARBA" id="ARBA00004586"/>
    </source>
</evidence>
<dbReference type="InterPro" id="IPR012990">
    <property type="entry name" value="Beta-sandwich_Sec23_24"/>
</dbReference>
<dbReference type="PANTHER" id="PTHR13803">
    <property type="entry name" value="SEC24-RELATED PROTEIN"/>
    <property type="match status" value="1"/>
</dbReference>
<keyword evidence="11" id="KW-0472">Membrane</keyword>
<dbReference type="AlphaFoldDB" id="A0A5C3QVJ3"/>
<dbReference type="SUPFAM" id="SSF82754">
    <property type="entry name" value="C-terminal, gelsolin-like domain of Sec23/24"/>
    <property type="match status" value="1"/>
</dbReference>
<dbReference type="Pfam" id="PF04810">
    <property type="entry name" value="zf-Sec23_Sec24"/>
    <property type="match status" value="1"/>
</dbReference>
<dbReference type="InterPro" id="IPR006895">
    <property type="entry name" value="Znf_Sec23_Sec24"/>
</dbReference>
<evidence type="ECO:0000313" key="14">
    <source>
        <dbReference type="EMBL" id="TFL04531.1"/>
    </source>
</evidence>
<dbReference type="Gene3D" id="2.60.40.1670">
    <property type="entry name" value="beta-sandwich domain of Sec23/24"/>
    <property type="match status" value="1"/>
</dbReference>
<evidence type="ECO:0000256" key="9">
    <source>
        <dbReference type="ARBA" id="ARBA00022927"/>
    </source>
</evidence>
<feature type="domain" description="WW" evidence="13">
    <location>
        <begin position="6"/>
        <end position="40"/>
    </location>
</feature>
<dbReference type="SUPFAM" id="SSF53300">
    <property type="entry name" value="vWA-like"/>
    <property type="match status" value="1"/>
</dbReference>
<evidence type="ECO:0000256" key="4">
    <source>
        <dbReference type="ARBA" id="ARBA00008334"/>
    </source>
</evidence>
<keyword evidence="7" id="KW-0256">Endoplasmic reticulum</keyword>
<dbReference type="InterPro" id="IPR036020">
    <property type="entry name" value="WW_dom_sf"/>
</dbReference>
<dbReference type="InterPro" id="IPR041742">
    <property type="entry name" value="Sec24-like_trunk_dom"/>
</dbReference>
<dbReference type="SUPFAM" id="SSF82919">
    <property type="entry name" value="Zn-finger domain of Sec23/24"/>
    <property type="match status" value="1"/>
</dbReference>
<evidence type="ECO:0000256" key="10">
    <source>
        <dbReference type="ARBA" id="ARBA00023034"/>
    </source>
</evidence>
<comment type="similarity">
    <text evidence="4">Belongs to the SEC23/SEC24 family. SEC24 subfamily.</text>
</comment>
<dbReference type="Pfam" id="PF04811">
    <property type="entry name" value="Sec23_trunk"/>
    <property type="match status" value="1"/>
</dbReference>
<gene>
    <name evidence="14" type="ORF">BDV98DRAFT_601979</name>
</gene>
<dbReference type="InterPro" id="IPR036174">
    <property type="entry name" value="Znf_Sec23_Sec24_sf"/>
</dbReference>
<dbReference type="InterPro" id="IPR001202">
    <property type="entry name" value="WW_dom"/>
</dbReference>
<dbReference type="Gene3D" id="3.40.50.410">
    <property type="entry name" value="von Willebrand factor, type A domain"/>
    <property type="match status" value="1"/>
</dbReference>
<evidence type="ECO:0000256" key="8">
    <source>
        <dbReference type="ARBA" id="ARBA00022892"/>
    </source>
</evidence>
<evidence type="ECO:0000256" key="7">
    <source>
        <dbReference type="ARBA" id="ARBA00022824"/>
    </source>
</evidence>
<keyword evidence="6" id="KW-0963">Cytoplasm</keyword>
<dbReference type="GO" id="GO:0006886">
    <property type="term" value="P:intracellular protein transport"/>
    <property type="evidence" value="ECO:0007669"/>
    <property type="project" value="InterPro"/>
</dbReference>
<evidence type="ECO:0000256" key="6">
    <source>
        <dbReference type="ARBA" id="ARBA00022490"/>
    </source>
</evidence>
<feature type="region of interest" description="Disordered" evidence="12">
    <location>
        <begin position="110"/>
        <end position="157"/>
    </location>
</feature>
<dbReference type="SMART" id="SM00456">
    <property type="entry name" value="WW"/>
    <property type="match status" value="1"/>
</dbReference>
<dbReference type="InterPro" id="IPR007123">
    <property type="entry name" value="Gelsolin-like_dom"/>
</dbReference>
<evidence type="ECO:0000256" key="5">
    <source>
        <dbReference type="ARBA" id="ARBA00022448"/>
    </source>
</evidence>
<sequence length="938" mass="102520">MANANEQLPAGWVAEWDANHQRYIFIESASGRAQWEPPAEQSTPSVDQPPAASTPPIAAHNKRRQYASNQGQIYYGANQSQPAEQSGYLGAGPQASNLFTPGLAIMENQQFSQQQQAHPPPTPQYFGGQSDYGQAPAYGQPQQPAAQPQMGGLADQFGNMGLGGGGGAQKGYHLQTANLITSPPDPLELLQPPPEIRLPPNSAISNSPFVTADPSYQRCTINAIPTTSSLLGKAKAPLALVITPYRTVGEGEPPVPLVTDTVIARCRRCRTYINPYVQFIDGGNRWRCCMCNMSNEVPQLFDWDEARNQPGDRWARAELNHSVVEFVAPNEYMVRPPQPAVYVYLLDVSHNAVQSGMVATATRTLLENLDRIPDEGGRTKVAIICFDVALYFFSMTPGSSESSMLVVSDIDDVFLPKPTDILVTLKDARDALENLLGKIGDMFKDNHAAGSAMGPALQAGFKLMAPIGGRITMLSASLPSLGEGALKNREDAKILGTSKESNLLQAASPFYKTFAIECSRAQVSVDMFLFSSTYQDVATLACLPHYTSGQTYYYPTFNAARPEDAVKFAHEFGEVLAMPIMLEAVMRVRATRGLRMSAFHGNFFVRSTDLLAMPAVPQDQSYTIEVQIDETLTTPSVLFQTAVLHTTCYGERRIRVITTAVPTTTNLSEVFASADQVAIATYLANKSVERSLTHKLEDARDFVVARVVDLLTAYKASMTSGGATAAGQLAAPENLKMLPALVLGLIKNVGIRQSAQIPPDLRAYAQALLSSLPSQNLIAYLYPTLYSLHDMPEEVGSVGEHGLIMPAPLPPSAERFQRYGLYLIEDGQTMFLWVGRDAVPQLISDVFNMPNYEALRGGKTTLPVLDNPFSQRVNAVVQKTREMRRGVYYPHLYIVKEDGEPPLRLWALSALIQDRADALPSYQQFIGTMKDKVNGTSY</sequence>
<reference evidence="14 15" key="1">
    <citation type="journal article" date="2019" name="Nat. Ecol. Evol.">
        <title>Megaphylogeny resolves global patterns of mushroom evolution.</title>
        <authorList>
            <person name="Varga T."/>
            <person name="Krizsan K."/>
            <person name="Foldi C."/>
            <person name="Dima B."/>
            <person name="Sanchez-Garcia M."/>
            <person name="Sanchez-Ramirez S."/>
            <person name="Szollosi G.J."/>
            <person name="Szarkandi J.G."/>
            <person name="Papp V."/>
            <person name="Albert L."/>
            <person name="Andreopoulos W."/>
            <person name="Angelini C."/>
            <person name="Antonin V."/>
            <person name="Barry K.W."/>
            <person name="Bougher N.L."/>
            <person name="Buchanan P."/>
            <person name="Buyck B."/>
            <person name="Bense V."/>
            <person name="Catcheside P."/>
            <person name="Chovatia M."/>
            <person name="Cooper J."/>
            <person name="Damon W."/>
            <person name="Desjardin D."/>
            <person name="Finy P."/>
            <person name="Geml J."/>
            <person name="Haridas S."/>
            <person name="Hughes K."/>
            <person name="Justo A."/>
            <person name="Karasinski D."/>
            <person name="Kautmanova I."/>
            <person name="Kiss B."/>
            <person name="Kocsube S."/>
            <person name="Kotiranta H."/>
            <person name="LaButti K.M."/>
            <person name="Lechner B.E."/>
            <person name="Liimatainen K."/>
            <person name="Lipzen A."/>
            <person name="Lukacs Z."/>
            <person name="Mihaltcheva S."/>
            <person name="Morgado L.N."/>
            <person name="Niskanen T."/>
            <person name="Noordeloos M.E."/>
            <person name="Ohm R.A."/>
            <person name="Ortiz-Santana B."/>
            <person name="Ovrebo C."/>
            <person name="Racz N."/>
            <person name="Riley R."/>
            <person name="Savchenko A."/>
            <person name="Shiryaev A."/>
            <person name="Soop K."/>
            <person name="Spirin V."/>
            <person name="Szebenyi C."/>
            <person name="Tomsovsky M."/>
            <person name="Tulloss R.E."/>
            <person name="Uehling J."/>
            <person name="Grigoriev I.V."/>
            <person name="Vagvolgyi C."/>
            <person name="Papp T."/>
            <person name="Martin F.M."/>
            <person name="Miettinen O."/>
            <person name="Hibbett D.S."/>
            <person name="Nagy L.G."/>
        </authorList>
    </citation>
    <scope>NUCLEOTIDE SEQUENCE [LARGE SCALE GENOMIC DNA]</scope>
    <source>
        <strain evidence="14 15">CBS 309.79</strain>
    </source>
</reference>
<dbReference type="GO" id="GO:0090110">
    <property type="term" value="P:COPII-coated vesicle cargo loading"/>
    <property type="evidence" value="ECO:0007669"/>
    <property type="project" value="TreeGrafter"/>
</dbReference>
<organism evidence="14 15">
    <name type="scientific">Pterulicium gracile</name>
    <dbReference type="NCBI Taxonomy" id="1884261"/>
    <lineage>
        <taxon>Eukaryota</taxon>
        <taxon>Fungi</taxon>
        <taxon>Dikarya</taxon>
        <taxon>Basidiomycota</taxon>
        <taxon>Agaricomycotina</taxon>
        <taxon>Agaricomycetes</taxon>
        <taxon>Agaricomycetidae</taxon>
        <taxon>Agaricales</taxon>
        <taxon>Pleurotineae</taxon>
        <taxon>Pterulaceae</taxon>
        <taxon>Pterulicium</taxon>
    </lineage>
</organism>
<evidence type="ECO:0000313" key="15">
    <source>
        <dbReference type="Proteomes" id="UP000305067"/>
    </source>
</evidence>
<dbReference type="GO" id="GO:0030127">
    <property type="term" value="C:COPII vesicle coat"/>
    <property type="evidence" value="ECO:0007669"/>
    <property type="project" value="InterPro"/>
</dbReference>
<dbReference type="InterPro" id="IPR006900">
    <property type="entry name" value="Sec23/24_helical_dom"/>
</dbReference>
<dbReference type="InterPro" id="IPR036465">
    <property type="entry name" value="vWFA_dom_sf"/>
</dbReference>
<keyword evidence="5" id="KW-0813">Transport</keyword>
<dbReference type="InterPro" id="IPR036175">
    <property type="entry name" value="Sec23/24_helical_dom_sf"/>
</dbReference>
<dbReference type="InterPro" id="IPR050550">
    <property type="entry name" value="SEC23_SEC24_subfamily"/>
</dbReference>
<dbReference type="GO" id="GO:0008270">
    <property type="term" value="F:zinc ion binding"/>
    <property type="evidence" value="ECO:0007669"/>
    <property type="project" value="InterPro"/>
</dbReference>
<dbReference type="GO" id="GO:0005789">
    <property type="term" value="C:endoplasmic reticulum membrane"/>
    <property type="evidence" value="ECO:0007669"/>
    <property type="project" value="UniProtKB-SubCell"/>
</dbReference>
<evidence type="ECO:0000256" key="1">
    <source>
        <dbReference type="ARBA" id="ARBA00004394"/>
    </source>
</evidence>
<keyword evidence="10" id="KW-0333">Golgi apparatus</keyword>
<dbReference type="CDD" id="cd01479">
    <property type="entry name" value="Sec24-like"/>
    <property type="match status" value="1"/>
</dbReference>
<dbReference type="SUPFAM" id="SSF81995">
    <property type="entry name" value="beta-sandwich domain of Sec23/24"/>
    <property type="match status" value="1"/>
</dbReference>
<dbReference type="CDD" id="cd00201">
    <property type="entry name" value="WW"/>
    <property type="match status" value="1"/>
</dbReference>
<evidence type="ECO:0000259" key="13">
    <source>
        <dbReference type="PROSITE" id="PS50020"/>
    </source>
</evidence>
<keyword evidence="15" id="KW-1185">Reference proteome</keyword>
<feature type="compositionally biased region" description="Low complexity" evidence="12">
    <location>
        <begin position="133"/>
        <end position="152"/>
    </location>
</feature>
<dbReference type="Gene3D" id="2.30.30.380">
    <property type="entry name" value="Zn-finger domain of Sec23/24"/>
    <property type="match status" value="1"/>
</dbReference>
<dbReference type="InterPro" id="IPR029006">
    <property type="entry name" value="ADF-H/Gelsolin-like_dom_sf"/>
</dbReference>
<dbReference type="Pfam" id="PF00626">
    <property type="entry name" value="Gelsolin"/>
    <property type="match status" value="1"/>
</dbReference>
<evidence type="ECO:0000256" key="2">
    <source>
        <dbReference type="ARBA" id="ARBA00004496"/>
    </source>
</evidence>